<evidence type="ECO:0000313" key="2">
    <source>
        <dbReference type="EMBL" id="KAK9094001.1"/>
    </source>
</evidence>
<comment type="caution">
    <text evidence="2">The sequence shown here is derived from an EMBL/GenBank/DDBJ whole genome shotgun (WGS) entry which is preliminary data.</text>
</comment>
<accession>A0AAP0EIA3</accession>
<dbReference type="AlphaFoldDB" id="A0AAP0EIA3"/>
<keyword evidence="3" id="KW-1185">Reference proteome</keyword>
<dbReference type="EMBL" id="JBBNAG010000011">
    <property type="protein sequence ID" value="KAK9094001.1"/>
    <property type="molecule type" value="Genomic_DNA"/>
</dbReference>
<evidence type="ECO:0000313" key="3">
    <source>
        <dbReference type="Proteomes" id="UP001419268"/>
    </source>
</evidence>
<feature type="region of interest" description="Disordered" evidence="1">
    <location>
        <begin position="1"/>
        <end position="59"/>
    </location>
</feature>
<feature type="compositionally biased region" description="Polar residues" evidence="1">
    <location>
        <begin position="32"/>
        <end position="41"/>
    </location>
</feature>
<feature type="compositionally biased region" description="Basic and acidic residues" evidence="1">
    <location>
        <begin position="42"/>
        <end position="59"/>
    </location>
</feature>
<protein>
    <submittedName>
        <fullName evidence="2">Uncharacterized protein</fullName>
    </submittedName>
</protein>
<dbReference type="Proteomes" id="UP001419268">
    <property type="component" value="Unassembled WGS sequence"/>
</dbReference>
<evidence type="ECO:0000256" key="1">
    <source>
        <dbReference type="SAM" id="MobiDB-lite"/>
    </source>
</evidence>
<organism evidence="2 3">
    <name type="scientific">Stephania cephalantha</name>
    <dbReference type="NCBI Taxonomy" id="152367"/>
    <lineage>
        <taxon>Eukaryota</taxon>
        <taxon>Viridiplantae</taxon>
        <taxon>Streptophyta</taxon>
        <taxon>Embryophyta</taxon>
        <taxon>Tracheophyta</taxon>
        <taxon>Spermatophyta</taxon>
        <taxon>Magnoliopsida</taxon>
        <taxon>Ranunculales</taxon>
        <taxon>Menispermaceae</taxon>
        <taxon>Menispermoideae</taxon>
        <taxon>Cissampelideae</taxon>
        <taxon>Stephania</taxon>
    </lineage>
</organism>
<gene>
    <name evidence="2" type="ORF">Scep_025470</name>
</gene>
<proteinExistence type="predicted"/>
<name>A0AAP0EIA3_9MAGN</name>
<sequence length="59" mass="6416">MDSYHAIAETLSTDASSTPMEFESGEPIVAPPNSSSLPSSTKKAESKGTKERNWNLEWS</sequence>
<feature type="compositionally biased region" description="Polar residues" evidence="1">
    <location>
        <begin position="10"/>
        <end position="19"/>
    </location>
</feature>
<reference evidence="2 3" key="1">
    <citation type="submission" date="2024-01" db="EMBL/GenBank/DDBJ databases">
        <title>Genome assemblies of Stephania.</title>
        <authorList>
            <person name="Yang L."/>
        </authorList>
    </citation>
    <scope>NUCLEOTIDE SEQUENCE [LARGE SCALE GENOMIC DNA]</scope>
    <source>
        <strain evidence="2">JXDWG</strain>
        <tissue evidence="2">Leaf</tissue>
    </source>
</reference>